<dbReference type="FunFam" id="3.40.50.720:FF:000018">
    <property type="entry name" value="Malate dehydrogenase"/>
    <property type="match status" value="1"/>
</dbReference>
<dbReference type="InterPro" id="IPR018177">
    <property type="entry name" value="L-lactate_DH_AS"/>
</dbReference>
<feature type="domain" description="Lactate/malate dehydrogenase N-terminal" evidence="10">
    <location>
        <begin position="57"/>
        <end position="194"/>
    </location>
</feature>
<dbReference type="UniPathway" id="UPA00554">
    <property type="reaction ID" value="UER00611"/>
</dbReference>
<dbReference type="CDD" id="cd05293">
    <property type="entry name" value="LDH_1"/>
    <property type="match status" value="1"/>
</dbReference>
<keyword evidence="12" id="KW-1185">Reference proteome</keyword>
<evidence type="ECO:0000256" key="3">
    <source>
        <dbReference type="ARBA" id="ARBA00012967"/>
    </source>
</evidence>
<feature type="domain" description="Lactate/malate dehydrogenase C-terminal" evidence="11">
    <location>
        <begin position="197"/>
        <end position="287"/>
    </location>
</feature>
<evidence type="ECO:0000259" key="11">
    <source>
        <dbReference type="Pfam" id="PF02866"/>
    </source>
</evidence>
<dbReference type="InterPro" id="IPR011304">
    <property type="entry name" value="L-lactate_DH"/>
</dbReference>
<dbReference type="GO" id="GO:0005737">
    <property type="term" value="C:cytoplasm"/>
    <property type="evidence" value="ECO:0007669"/>
    <property type="project" value="InterPro"/>
</dbReference>
<reference evidence="13" key="1">
    <citation type="submission" date="2025-08" db="UniProtKB">
        <authorList>
            <consortium name="RefSeq"/>
        </authorList>
    </citation>
    <scope>IDENTIFICATION</scope>
    <source>
        <tissue evidence="13">Gonads</tissue>
    </source>
</reference>
<gene>
    <name evidence="13" type="primary">LOC115874230</name>
</gene>
<dbReference type="InterPro" id="IPR022383">
    <property type="entry name" value="Lactate/malate_DH_C"/>
</dbReference>
<dbReference type="InParanoid" id="A0A6J2X1U3"/>
<feature type="binding site" evidence="8">
    <location>
        <position position="87"/>
    </location>
    <ligand>
        <name>NAD(+)</name>
        <dbReference type="ChEBI" id="CHEBI:57540"/>
    </ligand>
</feature>
<sequence length="291" mass="31953">MSVLYRSLKLQCLNRIVGTKTFHANFRRLSEKSCFKMSTKDSLFHNIGERCDTSINKVTVVGSGDVGMACVFSVLAQGISNEVALVDVNENKLKGELYDLQHGCLFLNARIKASSDYAVTANSQVCVITAGVRQKEGESRLDLVQRNTDVLKSIVPNLIKHSPDTVLIVVSNPCDILTWVTWKLSGLPKSKVMGSGTTLDSSRFRFFIGEKLGVSPDSVHAWIIGEHGDSSVAVWSSVNVAGTRLKDINPKVGTETDPENWRAIHKQVIQSAYEVIKLKGFTNWGIGLSPQ</sequence>
<keyword evidence="5 8" id="KW-0520">NAD</keyword>
<evidence type="ECO:0000313" key="13">
    <source>
        <dbReference type="RefSeq" id="XP_030745186.1"/>
    </source>
</evidence>
<feature type="active site" description="Proton acceptor" evidence="7">
    <location>
        <position position="227"/>
    </location>
</feature>
<dbReference type="Pfam" id="PF00056">
    <property type="entry name" value="Ldh_1_N"/>
    <property type="match status" value="1"/>
</dbReference>
<feature type="binding site" evidence="8">
    <location>
        <begin position="62"/>
        <end position="67"/>
    </location>
    <ligand>
        <name>NAD(+)</name>
        <dbReference type="ChEBI" id="CHEBI:57540"/>
    </ligand>
</feature>
<dbReference type="InterPro" id="IPR036291">
    <property type="entry name" value="NAD(P)-bd_dom_sf"/>
</dbReference>
<dbReference type="GO" id="GO:0004459">
    <property type="term" value="F:L-lactate dehydrogenase (NAD+) activity"/>
    <property type="evidence" value="ECO:0007669"/>
    <property type="project" value="UniProtKB-EC"/>
</dbReference>
<evidence type="ECO:0000313" key="12">
    <source>
        <dbReference type="Proteomes" id="UP000504635"/>
    </source>
</evidence>
<evidence type="ECO:0000256" key="4">
    <source>
        <dbReference type="ARBA" id="ARBA00023002"/>
    </source>
</evidence>
<dbReference type="EC" id="1.1.1.27" evidence="3 9"/>
<keyword evidence="4 9" id="KW-0560">Oxidoreductase</keyword>
<dbReference type="InterPro" id="IPR015955">
    <property type="entry name" value="Lactate_DH/Glyco_Ohase_4_C"/>
</dbReference>
<dbReference type="SUPFAM" id="SSF51735">
    <property type="entry name" value="NAD(P)-binding Rossmann-fold domains"/>
    <property type="match status" value="1"/>
</dbReference>
<dbReference type="Gene3D" id="3.90.110.10">
    <property type="entry name" value="Lactate dehydrogenase/glycoside hydrolase, family 4, C-terminal"/>
    <property type="match status" value="1"/>
</dbReference>
<dbReference type="OrthoDB" id="5405561at2759"/>
<dbReference type="PRINTS" id="PR00086">
    <property type="entry name" value="LLDHDRGNASE"/>
</dbReference>
<evidence type="ECO:0000259" key="10">
    <source>
        <dbReference type="Pfam" id="PF00056"/>
    </source>
</evidence>
<dbReference type="RefSeq" id="XP_030745186.1">
    <property type="nucleotide sequence ID" value="XM_030889326.1"/>
</dbReference>
<dbReference type="Gene3D" id="3.40.50.720">
    <property type="entry name" value="NAD(P)-binding Rossmann-like Domain"/>
    <property type="match status" value="1"/>
</dbReference>
<dbReference type="GeneID" id="115874230"/>
<evidence type="ECO:0000256" key="6">
    <source>
        <dbReference type="ARBA" id="ARBA00049258"/>
    </source>
</evidence>
<evidence type="ECO:0000256" key="7">
    <source>
        <dbReference type="PIRSR" id="PIRSR000102-1"/>
    </source>
</evidence>
<evidence type="ECO:0000256" key="5">
    <source>
        <dbReference type="ARBA" id="ARBA00023027"/>
    </source>
</evidence>
<evidence type="ECO:0000256" key="2">
    <source>
        <dbReference type="ARBA" id="ARBA00006054"/>
    </source>
</evidence>
<proteinExistence type="inferred from homology"/>
<accession>A0A6J2X1U3</accession>
<comment type="pathway">
    <text evidence="1 9">Fermentation; pyruvate fermentation to lactate; (S)-lactate from pyruvate: step 1/1.</text>
</comment>
<dbReference type="InterPro" id="IPR001236">
    <property type="entry name" value="Lactate/malate_DH_N"/>
</dbReference>
<comment type="catalytic activity">
    <reaction evidence="6 9">
        <text>(S)-lactate + NAD(+) = pyruvate + NADH + H(+)</text>
        <dbReference type="Rhea" id="RHEA:23444"/>
        <dbReference type="ChEBI" id="CHEBI:15361"/>
        <dbReference type="ChEBI" id="CHEBI:15378"/>
        <dbReference type="ChEBI" id="CHEBI:16651"/>
        <dbReference type="ChEBI" id="CHEBI:57540"/>
        <dbReference type="ChEBI" id="CHEBI:57945"/>
        <dbReference type="EC" id="1.1.1.27"/>
    </reaction>
</comment>
<name>A0A6J2X1U3_SITOR</name>
<comment type="similarity">
    <text evidence="2">Belongs to the LDH/MDH superfamily. LDH family.</text>
</comment>
<feature type="binding site" evidence="8">
    <location>
        <position position="147"/>
    </location>
    <ligand>
        <name>NAD(+)</name>
        <dbReference type="ChEBI" id="CHEBI:57540"/>
    </ligand>
</feature>
<dbReference type="AlphaFoldDB" id="A0A6J2X1U3"/>
<organism evidence="12 13">
    <name type="scientific">Sitophilus oryzae</name>
    <name type="common">Rice weevil</name>
    <name type="synonym">Curculio oryzae</name>
    <dbReference type="NCBI Taxonomy" id="7048"/>
    <lineage>
        <taxon>Eukaryota</taxon>
        <taxon>Metazoa</taxon>
        <taxon>Ecdysozoa</taxon>
        <taxon>Arthropoda</taxon>
        <taxon>Hexapoda</taxon>
        <taxon>Insecta</taxon>
        <taxon>Pterygota</taxon>
        <taxon>Neoptera</taxon>
        <taxon>Endopterygota</taxon>
        <taxon>Coleoptera</taxon>
        <taxon>Polyphaga</taxon>
        <taxon>Cucujiformia</taxon>
        <taxon>Curculionidae</taxon>
        <taxon>Dryophthorinae</taxon>
        <taxon>Sitophilus</taxon>
    </lineage>
</organism>
<dbReference type="PROSITE" id="PS00064">
    <property type="entry name" value="L_LDH"/>
    <property type="match status" value="1"/>
</dbReference>
<dbReference type="PANTHER" id="PTHR43128">
    <property type="entry name" value="L-2-HYDROXYCARBOXYLATE DEHYDROGENASE (NAD(P)(+))"/>
    <property type="match status" value="1"/>
</dbReference>
<dbReference type="GO" id="GO:0006089">
    <property type="term" value="P:lactate metabolic process"/>
    <property type="evidence" value="ECO:0007669"/>
    <property type="project" value="TreeGrafter"/>
</dbReference>
<evidence type="ECO:0000256" key="1">
    <source>
        <dbReference type="ARBA" id="ARBA00004843"/>
    </source>
</evidence>
<dbReference type="NCBIfam" id="TIGR01771">
    <property type="entry name" value="L-LDH-NAD"/>
    <property type="match status" value="1"/>
</dbReference>
<dbReference type="SUPFAM" id="SSF56327">
    <property type="entry name" value="LDH C-terminal domain-like"/>
    <property type="match status" value="1"/>
</dbReference>
<dbReference type="InterPro" id="IPR001557">
    <property type="entry name" value="L-lactate/malate_DH"/>
</dbReference>
<dbReference type="PANTHER" id="PTHR43128:SF16">
    <property type="entry name" value="L-LACTATE DEHYDROGENASE"/>
    <property type="match status" value="1"/>
</dbReference>
<protein>
    <recommendedName>
        <fullName evidence="3 9">L-lactate dehydrogenase</fullName>
        <ecNumber evidence="3 9">1.1.1.27</ecNumber>
    </recommendedName>
</protein>
<feature type="binding site" evidence="8">
    <location>
        <begin position="170"/>
        <end position="172"/>
    </location>
    <ligand>
        <name>NAD(+)</name>
        <dbReference type="ChEBI" id="CHEBI:57540"/>
    </ligand>
</feature>
<evidence type="ECO:0000256" key="9">
    <source>
        <dbReference type="RuleBase" id="RU000496"/>
    </source>
</evidence>
<dbReference type="Proteomes" id="UP000504635">
    <property type="component" value="Unplaced"/>
</dbReference>
<dbReference type="KEGG" id="soy:115874230"/>
<dbReference type="Pfam" id="PF02866">
    <property type="entry name" value="Ldh_1_C"/>
    <property type="match status" value="1"/>
</dbReference>
<dbReference type="PIRSF" id="PIRSF000102">
    <property type="entry name" value="Lac_mal_DH"/>
    <property type="match status" value="1"/>
</dbReference>
<evidence type="ECO:0000256" key="8">
    <source>
        <dbReference type="PIRSR" id="PIRSR000102-3"/>
    </source>
</evidence>